<dbReference type="AlphaFoldDB" id="A0A238ZCT7"/>
<reference evidence="8 9" key="1">
    <citation type="submission" date="2017-06" db="EMBL/GenBank/DDBJ databases">
        <authorList>
            <person name="Kim H.J."/>
            <person name="Triplett B.A."/>
        </authorList>
    </citation>
    <scope>NUCLEOTIDE SEQUENCE [LARGE SCALE GENOMIC DNA]</scope>
    <source>
        <strain evidence="8 9">DSM 13116</strain>
    </source>
</reference>
<dbReference type="InterPro" id="IPR018490">
    <property type="entry name" value="cNMP-bd_dom_sf"/>
</dbReference>
<keyword evidence="4 5" id="KW-0472">Membrane</keyword>
<comment type="subcellular location">
    <subcellularLocation>
        <location evidence="1">Membrane</location>
        <topology evidence="1">Multi-pass membrane protein</topology>
    </subcellularLocation>
</comment>
<accession>A0A238ZCT7</accession>
<dbReference type="InterPro" id="IPR052706">
    <property type="entry name" value="Membrane-Transporter-like"/>
</dbReference>
<organism evidence="8 9">
    <name type="scientific">Humidesulfovibrio mexicanus</name>
    <dbReference type="NCBI Taxonomy" id="147047"/>
    <lineage>
        <taxon>Bacteria</taxon>
        <taxon>Pseudomonadati</taxon>
        <taxon>Thermodesulfobacteriota</taxon>
        <taxon>Desulfovibrionia</taxon>
        <taxon>Desulfovibrionales</taxon>
        <taxon>Desulfovibrionaceae</taxon>
        <taxon>Humidesulfovibrio</taxon>
    </lineage>
</organism>
<evidence type="ECO:0000313" key="9">
    <source>
        <dbReference type="Proteomes" id="UP000198324"/>
    </source>
</evidence>
<feature type="transmembrane region" description="Helical" evidence="5">
    <location>
        <begin position="142"/>
        <end position="164"/>
    </location>
</feature>
<proteinExistence type="predicted"/>
<dbReference type="PROSITE" id="PS50801">
    <property type="entry name" value="STAS"/>
    <property type="match status" value="1"/>
</dbReference>
<feature type="transmembrane region" description="Helical" evidence="5">
    <location>
        <begin position="203"/>
        <end position="226"/>
    </location>
</feature>
<feature type="transmembrane region" description="Helical" evidence="5">
    <location>
        <begin position="447"/>
        <end position="467"/>
    </location>
</feature>
<feature type="transmembrane region" description="Helical" evidence="5">
    <location>
        <begin position="520"/>
        <end position="543"/>
    </location>
</feature>
<sequence>MSDEQSNHTGQAAPPAGVVFTCASCGHVQPLPARFGGRKARCPKCKTPGVVGALPVAEPGVDDVKLDDLVAEESIAEPAPALAEPVAIESEPSASMADVSDARRMFLRNPGVNLLAGVVGGGHLLLSCLALAMLTLSPGPGGLFVGHALALTLAPAVFGSLLLALRGRFPVALAGPDPSATLCVFLLLAAVSSDLSGRVPPAVLAATCFAALPAAAFVSGALGGLLSRLRFADRVRFLPGEVLGGMIAGFGLLLVKAWVPVLAATDPALAALHALPLDEFLPGLGRTVSAWGPTVGFGLALFAIRLATRSLLWPLLLAVFALGLWNLLALHSGLVPDWTAPAAALAASQRSLPAMLDLDSALRLLEPGLFQSVDWTALVSRTDYFAAVAAVVILPSLVRTPILESVSACDAQPDAQMRTLGAATILSGATGGLPCSLSLSGSLSLRLLGANGPLAGLAAALTCFAAWMYGGPLLRHVPLFIPLGALLATALAMPVSWLLGDARNPLSRKEDLRAAWASCLLVALFGPVLGVFVTLGLGAMLSLSRAVSGGGVRLAQSGDVFHSNVDRSPMEKRVLREQGGRILVLRLHGYLFLGTLYGVLRMVQNSLRTQPLRFVLLDFGAVTGLGSSAAIGFRRLESLAAAQGMHIYFTSVPLELEQHLEGLGYHMDDQAGVCRVALNLDYAMEFCEDALLSEAGLLERHTESLEGLLLAGFPEPDLVPLLLKCLERVEAPRNAVMIRQGDASDCMYFLESGRVRVELALPGGRLLRLKKMGPGTVFGEMGLYTNAPRSASVIASEPCVAFRLSAERFALVQRKVPQLAAAVNRFVVGLLAERVAEENAKNRAAQL</sequence>
<keyword evidence="2 5" id="KW-0812">Transmembrane</keyword>
<dbReference type="InterPro" id="IPR011547">
    <property type="entry name" value="SLC26A/SulP_dom"/>
</dbReference>
<feature type="transmembrane region" description="Helical" evidence="5">
    <location>
        <begin position="238"/>
        <end position="263"/>
    </location>
</feature>
<dbReference type="Pfam" id="PF01740">
    <property type="entry name" value="STAS"/>
    <property type="match status" value="1"/>
</dbReference>
<dbReference type="InterPro" id="IPR018488">
    <property type="entry name" value="cNMP-bd_CS"/>
</dbReference>
<dbReference type="PANTHER" id="PTHR43310:SF1">
    <property type="entry name" value="SULFATE TRANSPORTER YBAR-RELATED"/>
    <property type="match status" value="1"/>
</dbReference>
<feature type="transmembrane region" description="Helical" evidence="5">
    <location>
        <begin position="112"/>
        <end position="136"/>
    </location>
</feature>
<dbReference type="SMART" id="SM00100">
    <property type="entry name" value="cNMP"/>
    <property type="match status" value="1"/>
</dbReference>
<feature type="transmembrane region" description="Helical" evidence="5">
    <location>
        <begin position="171"/>
        <end position="191"/>
    </location>
</feature>
<feature type="transmembrane region" description="Helical" evidence="5">
    <location>
        <begin position="283"/>
        <end position="304"/>
    </location>
</feature>
<dbReference type="PROSITE" id="PS00889">
    <property type="entry name" value="CNMP_BINDING_2"/>
    <property type="match status" value="1"/>
</dbReference>
<feature type="transmembrane region" description="Helical" evidence="5">
    <location>
        <begin position="311"/>
        <end position="328"/>
    </location>
</feature>
<dbReference type="InterPro" id="IPR036513">
    <property type="entry name" value="STAS_dom_sf"/>
</dbReference>
<dbReference type="EMBL" id="FZOC01000002">
    <property type="protein sequence ID" value="SNR80771.1"/>
    <property type="molecule type" value="Genomic_DNA"/>
</dbReference>
<evidence type="ECO:0000256" key="2">
    <source>
        <dbReference type="ARBA" id="ARBA00022692"/>
    </source>
</evidence>
<evidence type="ECO:0000313" key="8">
    <source>
        <dbReference type="EMBL" id="SNR80771.1"/>
    </source>
</evidence>
<dbReference type="InterPro" id="IPR014710">
    <property type="entry name" value="RmlC-like_jellyroll"/>
</dbReference>
<protein>
    <submittedName>
        <fullName evidence="8">Sulfate permease, SulP family</fullName>
    </submittedName>
</protein>
<dbReference type="CDD" id="cd00038">
    <property type="entry name" value="CAP_ED"/>
    <property type="match status" value="1"/>
</dbReference>
<dbReference type="PANTHER" id="PTHR43310">
    <property type="entry name" value="SULFATE TRANSPORTER YBAR-RELATED"/>
    <property type="match status" value="1"/>
</dbReference>
<dbReference type="SUPFAM" id="SSF51206">
    <property type="entry name" value="cAMP-binding domain-like"/>
    <property type="match status" value="1"/>
</dbReference>
<dbReference type="Pfam" id="PF00916">
    <property type="entry name" value="Sulfate_transp"/>
    <property type="match status" value="1"/>
</dbReference>
<dbReference type="InterPro" id="IPR002645">
    <property type="entry name" value="STAS_dom"/>
</dbReference>
<dbReference type="Pfam" id="PF00027">
    <property type="entry name" value="cNMP_binding"/>
    <property type="match status" value="1"/>
</dbReference>
<dbReference type="PROSITE" id="PS50042">
    <property type="entry name" value="CNMP_BINDING_3"/>
    <property type="match status" value="1"/>
</dbReference>
<feature type="transmembrane region" description="Helical" evidence="5">
    <location>
        <begin position="582"/>
        <end position="600"/>
    </location>
</feature>
<evidence type="ECO:0000256" key="1">
    <source>
        <dbReference type="ARBA" id="ARBA00004141"/>
    </source>
</evidence>
<dbReference type="Proteomes" id="UP000198324">
    <property type="component" value="Unassembled WGS sequence"/>
</dbReference>
<evidence type="ECO:0000256" key="3">
    <source>
        <dbReference type="ARBA" id="ARBA00022989"/>
    </source>
</evidence>
<feature type="domain" description="STAS" evidence="7">
    <location>
        <begin position="582"/>
        <end position="687"/>
    </location>
</feature>
<evidence type="ECO:0000259" key="7">
    <source>
        <dbReference type="PROSITE" id="PS50801"/>
    </source>
</evidence>
<dbReference type="GO" id="GO:0016020">
    <property type="term" value="C:membrane"/>
    <property type="evidence" value="ECO:0007669"/>
    <property type="project" value="UniProtKB-SubCell"/>
</dbReference>
<dbReference type="Gene3D" id="2.60.120.10">
    <property type="entry name" value="Jelly Rolls"/>
    <property type="match status" value="1"/>
</dbReference>
<evidence type="ECO:0000259" key="6">
    <source>
        <dbReference type="PROSITE" id="PS50042"/>
    </source>
</evidence>
<evidence type="ECO:0000256" key="5">
    <source>
        <dbReference type="SAM" id="Phobius"/>
    </source>
</evidence>
<dbReference type="Gene3D" id="3.30.750.24">
    <property type="entry name" value="STAS domain"/>
    <property type="match status" value="1"/>
</dbReference>
<dbReference type="InterPro" id="IPR000595">
    <property type="entry name" value="cNMP-bd_dom"/>
</dbReference>
<keyword evidence="9" id="KW-1185">Reference proteome</keyword>
<dbReference type="SUPFAM" id="SSF52091">
    <property type="entry name" value="SpoIIaa-like"/>
    <property type="match status" value="1"/>
</dbReference>
<keyword evidence="3 5" id="KW-1133">Transmembrane helix</keyword>
<dbReference type="CDD" id="cd07042">
    <property type="entry name" value="STAS_SulP_like_sulfate_transporter"/>
    <property type="match status" value="1"/>
</dbReference>
<feature type="transmembrane region" description="Helical" evidence="5">
    <location>
        <begin position="479"/>
        <end position="500"/>
    </location>
</feature>
<evidence type="ECO:0000256" key="4">
    <source>
        <dbReference type="ARBA" id="ARBA00023136"/>
    </source>
</evidence>
<name>A0A238ZCT7_9BACT</name>
<feature type="domain" description="Cyclic nucleotide-binding" evidence="6">
    <location>
        <begin position="709"/>
        <end position="809"/>
    </location>
</feature>
<gene>
    <name evidence="8" type="ORF">SAMN04488503_1408</name>
</gene>